<evidence type="ECO:0000313" key="1">
    <source>
        <dbReference type="EMBL" id="KAJ7719339.1"/>
    </source>
</evidence>
<evidence type="ECO:0000313" key="2">
    <source>
        <dbReference type="Proteomes" id="UP001215280"/>
    </source>
</evidence>
<accession>A0AAD7HG11</accession>
<keyword evidence="2" id="KW-1185">Reference proteome</keyword>
<dbReference type="AlphaFoldDB" id="A0AAD7HG11"/>
<sequence>MHTASLLGFAAEVLDAAGNSIVVVLCERIPVGVQKWAIPFLICRHKVDSPPSYLEICRVNLLAGISEVLFAVSTLDTEIYNFCGDPIVCGDLVAIPTRPQKDIFLIINWKTCSALACDTPHSTLRRRPGWSSQIVILPNHLLLKTIADTGMDEIYVLALAEFAPHWTRLSGPIVDLSTAVFLTNPGATLTEVNIHNQWLQ</sequence>
<proteinExistence type="predicted"/>
<organism evidence="1 2">
    <name type="scientific">Mycena maculata</name>
    <dbReference type="NCBI Taxonomy" id="230809"/>
    <lineage>
        <taxon>Eukaryota</taxon>
        <taxon>Fungi</taxon>
        <taxon>Dikarya</taxon>
        <taxon>Basidiomycota</taxon>
        <taxon>Agaricomycotina</taxon>
        <taxon>Agaricomycetes</taxon>
        <taxon>Agaricomycetidae</taxon>
        <taxon>Agaricales</taxon>
        <taxon>Marasmiineae</taxon>
        <taxon>Mycenaceae</taxon>
        <taxon>Mycena</taxon>
    </lineage>
</organism>
<reference evidence="1" key="1">
    <citation type="submission" date="2023-03" db="EMBL/GenBank/DDBJ databases">
        <title>Massive genome expansion in bonnet fungi (Mycena s.s.) driven by repeated elements and novel gene families across ecological guilds.</title>
        <authorList>
            <consortium name="Lawrence Berkeley National Laboratory"/>
            <person name="Harder C.B."/>
            <person name="Miyauchi S."/>
            <person name="Viragh M."/>
            <person name="Kuo A."/>
            <person name="Thoen E."/>
            <person name="Andreopoulos B."/>
            <person name="Lu D."/>
            <person name="Skrede I."/>
            <person name="Drula E."/>
            <person name="Henrissat B."/>
            <person name="Morin E."/>
            <person name="Kohler A."/>
            <person name="Barry K."/>
            <person name="LaButti K."/>
            <person name="Morin E."/>
            <person name="Salamov A."/>
            <person name="Lipzen A."/>
            <person name="Mereny Z."/>
            <person name="Hegedus B."/>
            <person name="Baldrian P."/>
            <person name="Stursova M."/>
            <person name="Weitz H."/>
            <person name="Taylor A."/>
            <person name="Grigoriev I.V."/>
            <person name="Nagy L.G."/>
            <person name="Martin F."/>
            <person name="Kauserud H."/>
        </authorList>
    </citation>
    <scope>NUCLEOTIDE SEQUENCE</scope>
    <source>
        <strain evidence="1">CBHHK188m</strain>
    </source>
</reference>
<name>A0AAD7HG11_9AGAR</name>
<protein>
    <submittedName>
        <fullName evidence="1">Uncharacterized protein</fullName>
    </submittedName>
</protein>
<comment type="caution">
    <text evidence="1">The sequence shown here is derived from an EMBL/GenBank/DDBJ whole genome shotgun (WGS) entry which is preliminary data.</text>
</comment>
<dbReference type="Proteomes" id="UP001215280">
    <property type="component" value="Unassembled WGS sequence"/>
</dbReference>
<gene>
    <name evidence="1" type="ORF">DFH07DRAFT_314460</name>
</gene>
<dbReference type="EMBL" id="JARJLG010000293">
    <property type="protein sequence ID" value="KAJ7719339.1"/>
    <property type="molecule type" value="Genomic_DNA"/>
</dbReference>